<dbReference type="InterPro" id="IPR002300">
    <property type="entry name" value="aa-tRNA-synth_Ia"/>
</dbReference>
<dbReference type="InterPro" id="IPR009008">
    <property type="entry name" value="Val/Leu/Ile-tRNA-synth_edit"/>
</dbReference>
<evidence type="ECO:0000256" key="4">
    <source>
        <dbReference type="ARBA" id="ARBA00022840"/>
    </source>
</evidence>
<feature type="compositionally biased region" description="Basic and acidic residues" evidence="8">
    <location>
        <begin position="912"/>
        <end position="921"/>
    </location>
</feature>
<dbReference type="GO" id="GO:0006428">
    <property type="term" value="P:isoleucyl-tRNA aminoacylation"/>
    <property type="evidence" value="ECO:0007669"/>
    <property type="project" value="InterPro"/>
</dbReference>
<keyword evidence="6" id="KW-0030">Aminoacyl-tRNA synthetase</keyword>
<name>A0A9P1MF80_9PEZI</name>
<accession>A0A9P1MF80</accession>
<dbReference type="GO" id="GO:0002161">
    <property type="term" value="F:aminoacyl-tRNA deacylase activity"/>
    <property type="evidence" value="ECO:0007669"/>
    <property type="project" value="InterPro"/>
</dbReference>
<dbReference type="SUPFAM" id="SSF50677">
    <property type="entry name" value="ValRS/IleRS/LeuRS editing domain"/>
    <property type="match status" value="1"/>
</dbReference>
<evidence type="ECO:0000256" key="3">
    <source>
        <dbReference type="ARBA" id="ARBA00022741"/>
    </source>
</evidence>
<evidence type="ECO:0000256" key="2">
    <source>
        <dbReference type="ARBA" id="ARBA00022598"/>
    </source>
</evidence>
<dbReference type="InterPro" id="IPR033708">
    <property type="entry name" value="Anticodon_Ile_BEm"/>
</dbReference>
<feature type="compositionally biased region" description="Polar residues" evidence="8">
    <location>
        <begin position="1525"/>
        <end position="1547"/>
    </location>
</feature>
<dbReference type="InterPro" id="IPR002301">
    <property type="entry name" value="Ile-tRNA-ligase"/>
</dbReference>
<evidence type="ECO:0000259" key="9">
    <source>
        <dbReference type="Pfam" id="PF00133"/>
    </source>
</evidence>
<protein>
    <recommendedName>
        <fullName evidence="1">isoleucine--tRNA ligase</fullName>
        <ecNumber evidence="1">6.1.1.5</ecNumber>
    </recommendedName>
    <alternativeName>
        <fullName evidence="7">Isoleucyl-tRNA synthetase</fullName>
    </alternativeName>
</protein>
<dbReference type="GO" id="GO:0005739">
    <property type="term" value="C:mitochondrion"/>
    <property type="evidence" value="ECO:0007669"/>
    <property type="project" value="TreeGrafter"/>
</dbReference>
<dbReference type="Proteomes" id="UP000838763">
    <property type="component" value="Unassembled WGS sequence"/>
</dbReference>
<keyword evidence="5" id="KW-0648">Protein biosynthesis</keyword>
<feature type="region of interest" description="Disordered" evidence="8">
    <location>
        <begin position="1244"/>
        <end position="1331"/>
    </location>
</feature>
<dbReference type="Gene3D" id="1.10.730.20">
    <property type="match status" value="1"/>
</dbReference>
<dbReference type="InterPro" id="IPR009080">
    <property type="entry name" value="tRNAsynth_Ia_anticodon-bd"/>
</dbReference>
<dbReference type="GO" id="GO:0004822">
    <property type="term" value="F:isoleucine-tRNA ligase activity"/>
    <property type="evidence" value="ECO:0007669"/>
    <property type="project" value="UniProtKB-EC"/>
</dbReference>
<gene>
    <name evidence="11" type="ORF">PPNO1_LOCUS8100</name>
</gene>
<dbReference type="PANTHER" id="PTHR42765">
    <property type="entry name" value="SOLEUCYL-TRNA SYNTHETASE"/>
    <property type="match status" value="1"/>
</dbReference>
<feature type="compositionally biased region" description="Low complexity" evidence="8">
    <location>
        <begin position="946"/>
        <end position="959"/>
    </location>
</feature>
<dbReference type="EMBL" id="CALLCH030000018">
    <property type="protein sequence ID" value="CAI4218518.1"/>
    <property type="molecule type" value="Genomic_DNA"/>
</dbReference>
<feature type="compositionally biased region" description="Polar residues" evidence="8">
    <location>
        <begin position="962"/>
        <end position="972"/>
    </location>
</feature>
<feature type="region of interest" description="Disordered" evidence="8">
    <location>
        <begin position="945"/>
        <end position="992"/>
    </location>
</feature>
<feature type="region of interest" description="Disordered" evidence="8">
    <location>
        <begin position="810"/>
        <end position="923"/>
    </location>
</feature>
<dbReference type="PANTHER" id="PTHR42765:SF1">
    <property type="entry name" value="ISOLEUCINE--TRNA LIGASE, MITOCHONDRIAL"/>
    <property type="match status" value="1"/>
</dbReference>
<evidence type="ECO:0000259" key="10">
    <source>
        <dbReference type="Pfam" id="PF08264"/>
    </source>
</evidence>
<feature type="region of interest" description="Disordered" evidence="8">
    <location>
        <begin position="1046"/>
        <end position="1073"/>
    </location>
</feature>
<dbReference type="OrthoDB" id="10264412at2759"/>
<evidence type="ECO:0000256" key="8">
    <source>
        <dbReference type="SAM" id="MobiDB-lite"/>
    </source>
</evidence>
<feature type="compositionally biased region" description="Polar residues" evidence="8">
    <location>
        <begin position="1058"/>
        <end position="1073"/>
    </location>
</feature>
<dbReference type="GO" id="GO:0000049">
    <property type="term" value="F:tRNA binding"/>
    <property type="evidence" value="ECO:0007669"/>
    <property type="project" value="InterPro"/>
</dbReference>
<evidence type="ECO:0000256" key="5">
    <source>
        <dbReference type="ARBA" id="ARBA00022917"/>
    </source>
</evidence>
<feature type="region of interest" description="Disordered" evidence="8">
    <location>
        <begin position="1455"/>
        <end position="1483"/>
    </location>
</feature>
<dbReference type="GO" id="GO:0005524">
    <property type="term" value="F:ATP binding"/>
    <property type="evidence" value="ECO:0007669"/>
    <property type="project" value="UniProtKB-KW"/>
</dbReference>
<dbReference type="SUPFAM" id="SSF47323">
    <property type="entry name" value="Anticodon-binding domain of a subclass of class I aminoacyl-tRNA synthetases"/>
    <property type="match status" value="1"/>
</dbReference>
<feature type="compositionally biased region" description="Basic and acidic residues" evidence="8">
    <location>
        <begin position="895"/>
        <end position="905"/>
    </location>
</feature>
<feature type="domain" description="Aminoacyl-tRNA synthetase class Ia" evidence="9">
    <location>
        <begin position="19"/>
        <end position="572"/>
    </location>
</feature>
<dbReference type="GO" id="GO:0032543">
    <property type="term" value="P:mitochondrial translation"/>
    <property type="evidence" value="ECO:0007669"/>
    <property type="project" value="TreeGrafter"/>
</dbReference>
<evidence type="ECO:0000256" key="7">
    <source>
        <dbReference type="ARBA" id="ARBA00032665"/>
    </source>
</evidence>
<keyword evidence="12" id="KW-1185">Reference proteome</keyword>
<feature type="compositionally biased region" description="Polar residues" evidence="8">
    <location>
        <begin position="1377"/>
        <end position="1387"/>
    </location>
</feature>
<evidence type="ECO:0000256" key="1">
    <source>
        <dbReference type="ARBA" id="ARBA00013165"/>
    </source>
</evidence>
<comment type="caution">
    <text evidence="11">The sequence shown here is derived from an EMBL/GenBank/DDBJ whole genome shotgun (WGS) entry which is preliminary data.</text>
</comment>
<dbReference type="Pfam" id="PF08264">
    <property type="entry name" value="Anticodon_1"/>
    <property type="match status" value="1"/>
</dbReference>
<organism evidence="11 12">
    <name type="scientific">Parascedosporium putredinis</name>
    <dbReference type="NCBI Taxonomy" id="1442378"/>
    <lineage>
        <taxon>Eukaryota</taxon>
        <taxon>Fungi</taxon>
        <taxon>Dikarya</taxon>
        <taxon>Ascomycota</taxon>
        <taxon>Pezizomycotina</taxon>
        <taxon>Sordariomycetes</taxon>
        <taxon>Hypocreomycetidae</taxon>
        <taxon>Microascales</taxon>
        <taxon>Microascaceae</taxon>
        <taxon>Parascedosporium</taxon>
    </lineage>
</organism>
<keyword evidence="4" id="KW-0067">ATP-binding</keyword>
<dbReference type="Gene3D" id="3.40.50.620">
    <property type="entry name" value="HUPs"/>
    <property type="match status" value="2"/>
</dbReference>
<dbReference type="PRINTS" id="PR00984">
    <property type="entry name" value="TRNASYNTHILE"/>
</dbReference>
<dbReference type="SUPFAM" id="SSF52374">
    <property type="entry name" value="Nucleotidylyl transferase"/>
    <property type="match status" value="1"/>
</dbReference>
<evidence type="ECO:0000256" key="6">
    <source>
        <dbReference type="ARBA" id="ARBA00023146"/>
    </source>
</evidence>
<dbReference type="EC" id="6.1.1.5" evidence="1"/>
<dbReference type="InterPro" id="IPR014729">
    <property type="entry name" value="Rossmann-like_a/b/a_fold"/>
</dbReference>
<evidence type="ECO:0000313" key="12">
    <source>
        <dbReference type="Proteomes" id="UP000838763"/>
    </source>
</evidence>
<feature type="compositionally biased region" description="Basic and acidic residues" evidence="8">
    <location>
        <begin position="812"/>
        <end position="827"/>
    </location>
</feature>
<sequence length="1770" mass="195934">MGLSRPPIELKALGAAGAKNLAPSEIRASARKLASDTVLKQMAAFRSYAVMSDWDRRWTTMDPDFEIQQLRLFQRLVRQGLIYRKHKPVYWSPSSGTALAEAELEYNENHVSWSAYVKFPIVGDWASVLGMADFPGRLYAVVWTTTPWTLPSNRAIAVHDDLEYSIVEHGQDALIIANSRLEAVQSWSGGPLRVLASSVKGSIIRKLHYSNRLRGRAAKPSPILHADFVSATSGTGLVHMAPAHGFDDYEACSALNLDVSAPITNDGYFTAEAYPDDPERLTSAPSILDGGGKVVLEILGDDVLHVHKYTHKYPYDWRTKKPVVIRATAQWFADVGSIKGEALSALEKVKFIPATGRTRLESFVQGRSEWCISRQRSWGVPIPVLYDHEGEAICTDEVIEHIISTIRVRGIDAWFSDSPDEPAWVAPGLKGEYRRGADTMDVWFDSGSSWSQTEGQADVYLEGSDQHRGWFQSSLLTWIAASRDQNLSLTRSTAPFKTLVTHGFTLDAEGKKMSKSVGNMILPVQVMNGTLLPPIKVKGKAGKNLPPTFNALGPDMLRLWTASSEYTKDVAIGESVLKTIQVALLKYRTIMKMLLGSMHESARHGPLTTVDHIALVHLKDVMSEVSTAYDNHEFYKAFSTLNHWVSTDLSAFYLEALKDRLYCGDGGGVLEPLFFGFSRMLSPMAPMLVEEAWDNRPEWMKIDQSLVHPLQQLYDAPLFPSHRLITSEFCRYFRARRDVAAALRRHVGELDSIFVVSSVGINVAVPETTWVYEETFEVNGVQGKVHILPPRQHKCERCWRYLAEQEDSLCPSERDEKYDERAEEHEPCTVAESNTAEENAPQRKRNSRRLLQSIRPKSSRAQEKSNSATSRDGLGITADQDGREGSTASPQKSELNVKKTRDASREAPAPEELDRPDRSSLDAESAQIVDMALRVSQSRRLASQRLVSQQLPPRLSPLPDTSGVSSLRQHLLQQRKMSRTGSPRPDRVTPRNASGLRHAFESFDVTATDGGYRYHVSQSTLARVQKAKEYIELMAQYRRLLEHVPPLRANGSHPPPTATSMRSSPRSSAYNTLGRQYNPLQYIRNRKVRARERQAIDGEAQGFKDVAQVTSWIDEIDLTSHTSLEPSVASEITPPLPVYHQAEMASADVFTASTSSNASAKPNRPRVDWIVEPADMIADVYWLEQGSNKLLIEDRQWSRLYPRGSDLEVSLRHMSSPQNGPAATVEAEPSLIILGTGPVYVPGNSFNNATSDREENSGARVQEPHSSLRNRRPRRPRLDVPSGGDRPSLEVERTAPNSPEAVPSRDSYLDISPMPSRGGSPTRNPFSKVKQIFKDPAKERYSINIDEKFREIDVDADLSRWTSDPFNAPSEKRSTSLERQLSTSSNGRPAAGRIPPDAGLGHRRLPSVKVKGDEGAGIRGLLRGPGARIDTVLRTGVSKLGDIIWKKELDLPEAVLSEESSSSDSEGETRGRKGTWPRGSHDESVDVARSYLNQMPEFHHTGRPSDATRTKTSDPVNDMRGSRRLSFQSGGFSDATTQQASQNNKSHLSPDEQSDLSDGPGTGQRARAQAKRLTAMLAVPPSFSTSRHYSSIREIARLRALLLSSGVMAMEIARRANHARPLPLEKKAKLNADGSEDEGDVVGINWRDISDLAEDKAALASQVVAPADMFTCAGTVLNDSIQASTDRWQTSADKFTNETSAGLHADLEALRVRLGADLLSMARAAADDADETNRAVTQTQRFQVKQVVDVIERCSAGDGGASDGFEEAFG</sequence>
<dbReference type="InterPro" id="IPR050081">
    <property type="entry name" value="Ile-tRNA_ligase"/>
</dbReference>
<proteinExistence type="predicted"/>
<reference evidence="11" key="1">
    <citation type="submission" date="2022-11" db="EMBL/GenBank/DDBJ databases">
        <authorList>
            <person name="Scott C."/>
            <person name="Bruce N."/>
        </authorList>
    </citation>
    <scope>NUCLEOTIDE SEQUENCE</scope>
</reference>
<dbReference type="Gene3D" id="3.90.740.10">
    <property type="entry name" value="Valyl/Leucyl/Isoleucyl-tRNA synthetase, editing domain"/>
    <property type="match status" value="1"/>
</dbReference>
<evidence type="ECO:0000313" key="11">
    <source>
        <dbReference type="EMBL" id="CAI4218518.1"/>
    </source>
</evidence>
<dbReference type="InterPro" id="IPR013155">
    <property type="entry name" value="M/V/L/I-tRNA-synth_anticd-bd"/>
</dbReference>
<dbReference type="Pfam" id="PF00133">
    <property type="entry name" value="tRNA-synt_1"/>
    <property type="match status" value="1"/>
</dbReference>
<feature type="region of interest" description="Disordered" evidence="8">
    <location>
        <begin position="1360"/>
        <end position="1423"/>
    </location>
</feature>
<keyword evidence="3" id="KW-0547">Nucleotide-binding</keyword>
<keyword evidence="2" id="KW-0436">Ligase</keyword>
<dbReference type="CDD" id="cd07960">
    <property type="entry name" value="Anticodon_Ia_Ile_BEm"/>
    <property type="match status" value="1"/>
</dbReference>
<dbReference type="Gene3D" id="1.10.10.830">
    <property type="entry name" value="Ile-tRNA synthetase CP2 domain-like"/>
    <property type="match status" value="1"/>
</dbReference>
<feature type="domain" description="Methionyl/Valyl/Leucyl/Isoleucyl-tRNA synthetase anticodon-binding" evidence="10">
    <location>
        <begin position="611"/>
        <end position="701"/>
    </location>
</feature>
<feature type="region of interest" description="Disordered" evidence="8">
    <location>
        <begin position="1497"/>
        <end position="1571"/>
    </location>
</feature>